<protein>
    <submittedName>
        <fullName evidence="1">Uncharacterized protein</fullName>
    </submittedName>
</protein>
<keyword evidence="2" id="KW-1185">Reference proteome</keyword>
<reference evidence="1 2" key="1">
    <citation type="journal article" date="2020" name="Syst. Appl. Microbiol.">
        <title>Arthrospiribacter ruber gen. nov., sp. nov., a novel bacterium isolated from Arthrospira cultures.</title>
        <authorList>
            <person name="Waleron M."/>
            <person name="Misztak A."/>
            <person name="Waleron M.M."/>
            <person name="Furmaniak M."/>
            <person name="Mrozik A."/>
            <person name="Waleron K."/>
        </authorList>
    </citation>
    <scope>NUCLEOTIDE SEQUENCE [LARGE SCALE GENOMIC DNA]</scope>
    <source>
        <strain evidence="1 2">DPMB0001</strain>
    </source>
</reference>
<comment type="caution">
    <text evidence="1">The sequence shown here is derived from an EMBL/GenBank/DDBJ whole genome shotgun (WGS) entry which is preliminary data.</text>
</comment>
<evidence type="ECO:0000313" key="1">
    <source>
        <dbReference type="EMBL" id="MBW3469373.1"/>
    </source>
</evidence>
<name>A0A951J1M8_9BACT</name>
<evidence type="ECO:0000313" key="2">
    <source>
        <dbReference type="Proteomes" id="UP000727490"/>
    </source>
</evidence>
<dbReference type="EMBL" id="RPHB01000008">
    <property type="protein sequence ID" value="MBW3469373.1"/>
    <property type="molecule type" value="Genomic_DNA"/>
</dbReference>
<proteinExistence type="predicted"/>
<gene>
    <name evidence="1" type="ORF">EGN73_16370</name>
</gene>
<sequence length="77" mass="8927">MKFFYISTIKNENASYEVHHRECPFLPEAEKREYIGAFNTGKEALRKIIHANPNASLCKICCTGELNKRVTKDKDHK</sequence>
<dbReference type="Proteomes" id="UP000727490">
    <property type="component" value="Unassembled WGS sequence"/>
</dbReference>
<accession>A0A951J1M8</accession>
<organism evidence="1 2">
    <name type="scientific">Arthrospiribacter ruber</name>
    <dbReference type="NCBI Taxonomy" id="2487934"/>
    <lineage>
        <taxon>Bacteria</taxon>
        <taxon>Pseudomonadati</taxon>
        <taxon>Bacteroidota</taxon>
        <taxon>Cytophagia</taxon>
        <taxon>Cytophagales</taxon>
        <taxon>Cyclobacteriaceae</taxon>
        <taxon>Arthrospiribacter</taxon>
    </lineage>
</organism>
<dbReference type="AlphaFoldDB" id="A0A951J1M8"/>
<dbReference type="RefSeq" id="WP_219292392.1">
    <property type="nucleotide sequence ID" value="NZ_RPHB01000008.1"/>
</dbReference>